<evidence type="ECO:0000313" key="1">
    <source>
        <dbReference type="EMBL" id="VDM91054.1"/>
    </source>
</evidence>
<sequence length="41" mass="4632">MSLAESLGKRKRYCATKGKRVIDNQLVIYYFPEASHQTAGT</sequence>
<dbReference type="AlphaFoldDB" id="A0A3S4DWR5"/>
<protein>
    <submittedName>
        <fullName evidence="1">Uncharacterized protein</fullName>
    </submittedName>
</protein>
<dbReference type="Proteomes" id="UP000269998">
    <property type="component" value="Chromosome"/>
</dbReference>
<organism evidence="1 2">
    <name type="scientific">Mycobacterium basiliense</name>
    <dbReference type="NCBI Taxonomy" id="2094119"/>
    <lineage>
        <taxon>Bacteria</taxon>
        <taxon>Bacillati</taxon>
        <taxon>Actinomycetota</taxon>
        <taxon>Actinomycetes</taxon>
        <taxon>Mycobacteriales</taxon>
        <taxon>Mycobacteriaceae</taxon>
        <taxon>Mycobacterium</taxon>
    </lineage>
</organism>
<gene>
    <name evidence="1" type="ORF">MB901379_04668</name>
</gene>
<accession>A0A3S4DWR5</accession>
<name>A0A3S4DWR5_9MYCO</name>
<dbReference type="EMBL" id="LR130759">
    <property type="protein sequence ID" value="VDM91054.1"/>
    <property type="molecule type" value="Genomic_DNA"/>
</dbReference>
<evidence type="ECO:0000313" key="2">
    <source>
        <dbReference type="Proteomes" id="UP000269998"/>
    </source>
</evidence>
<proteinExistence type="predicted"/>
<keyword evidence="2" id="KW-1185">Reference proteome</keyword>
<dbReference type="KEGG" id="mbai:MB901379_04668"/>
<reference evidence="2" key="1">
    <citation type="submission" date="2018-02" db="EMBL/GenBank/DDBJ databases">
        <authorList>
            <person name="Seth-Smith MB H."/>
            <person name="Seth-Smith H."/>
        </authorList>
    </citation>
    <scope>NUCLEOTIDE SEQUENCE [LARGE SCALE GENOMIC DNA]</scope>
</reference>